<name>A0A377GDJ2_9GAMM</name>
<evidence type="ECO:0000313" key="1">
    <source>
        <dbReference type="EMBL" id="STO22875.1"/>
    </source>
</evidence>
<proteinExistence type="predicted"/>
<sequence length="321" mass="36040">MQNKNEISEIGKIKLSPVQSTGDCGYHVVVIGLFYLALKAAKEQPLASAINTSKAISKLLEEQPDSLKRCLSKEFGTNQECLVSYLEAMTVKGFEQITFNEILSHFTSQLKEMDCGSAWLSERIKNEIKSGLWIETNREWETLPAFKLIMKKIQLKADALYENACATKTSRADGDFLFEILFQAQIETCNTLGDDELTPAVKEVISRFYAKDAPKVWVDSEFLKNLVTHLLGSSETMFDKQAVAITSEGPSNNHWYIDLPNDEFAQKFISIYKSGYHSGLSIILPETRVEVPLSSFSSFFPSAPKNNTLLHTDPATIPRFN</sequence>
<dbReference type="EMBL" id="UGGT01000001">
    <property type="protein sequence ID" value="STO22875.1"/>
    <property type="molecule type" value="Genomic_DNA"/>
</dbReference>
<evidence type="ECO:0000313" key="2">
    <source>
        <dbReference type="Proteomes" id="UP000254554"/>
    </source>
</evidence>
<reference evidence="1 2" key="1">
    <citation type="submission" date="2018-06" db="EMBL/GenBank/DDBJ databases">
        <authorList>
            <consortium name="Pathogen Informatics"/>
            <person name="Doyle S."/>
        </authorList>
    </citation>
    <scope>NUCLEOTIDE SEQUENCE [LARGE SCALE GENOMIC DNA]</scope>
    <source>
        <strain evidence="1 2">NCTC11370</strain>
    </source>
</reference>
<dbReference type="Proteomes" id="UP000254554">
    <property type="component" value="Unassembled WGS sequence"/>
</dbReference>
<keyword evidence="2" id="KW-1185">Reference proteome</keyword>
<dbReference type="AlphaFoldDB" id="A0A377GDJ2"/>
<dbReference type="STRING" id="1094715.GCA_000236165_02963"/>
<dbReference type="RefSeq" id="WP_010654996.1">
    <property type="nucleotide sequence ID" value="NZ_JAPHOO010000002.1"/>
</dbReference>
<accession>A0A377GDJ2</accession>
<dbReference type="OrthoDB" id="5640502at2"/>
<gene>
    <name evidence="1" type="ORF">NCTC11370_02977</name>
</gene>
<organism evidence="1 2">
    <name type="scientific">Fluoribacter dumoffii</name>
    <dbReference type="NCBI Taxonomy" id="463"/>
    <lineage>
        <taxon>Bacteria</taxon>
        <taxon>Pseudomonadati</taxon>
        <taxon>Pseudomonadota</taxon>
        <taxon>Gammaproteobacteria</taxon>
        <taxon>Legionellales</taxon>
        <taxon>Legionellaceae</taxon>
        <taxon>Fluoribacter</taxon>
    </lineage>
</organism>
<dbReference type="GeneID" id="93293865"/>
<protein>
    <submittedName>
        <fullName evidence="1">Uncharacterized protein</fullName>
    </submittedName>
</protein>